<proteinExistence type="predicted"/>
<dbReference type="Proteomes" id="UP000003295">
    <property type="component" value="Unassembled WGS sequence"/>
</dbReference>
<dbReference type="EMBL" id="ABXH02000016">
    <property type="protein sequence ID" value="EEP44365.1"/>
    <property type="molecule type" value="Genomic_DNA"/>
</dbReference>
<dbReference type="HOGENOM" id="CLU_2600002_0_0_11"/>
<reference evidence="1 2" key="1">
    <citation type="submission" date="2009-04" db="EMBL/GenBank/DDBJ databases">
        <authorList>
            <person name="Weinstock G."/>
            <person name="Sodergren E."/>
            <person name="Clifton S."/>
            <person name="Fulton L."/>
            <person name="Fulton B."/>
            <person name="Courtney L."/>
            <person name="Fronick C."/>
            <person name="Harrison M."/>
            <person name="Strong C."/>
            <person name="Farmer C."/>
            <person name="Delahaunty K."/>
            <person name="Markovic C."/>
            <person name="Hall O."/>
            <person name="Minx P."/>
            <person name="Tomlinson C."/>
            <person name="Mitreva M."/>
            <person name="Nelson J."/>
            <person name="Hou S."/>
            <person name="Wollam A."/>
            <person name="Pepin K.H."/>
            <person name="Johnson M."/>
            <person name="Bhonagiri V."/>
            <person name="Nash W.E."/>
            <person name="Warren W."/>
            <person name="Chinwalla A."/>
            <person name="Mardis E.R."/>
            <person name="Wilson R.K."/>
        </authorList>
    </citation>
    <scope>NUCLEOTIDE SEQUENCE [LARGE SCALE GENOMIC DNA]</scope>
    <source>
        <strain evidence="1 2">DSM 13280</strain>
    </source>
</reference>
<gene>
    <name evidence="1" type="ORF">COLINT_02948</name>
</gene>
<organism evidence="1 2">
    <name type="scientific">Collinsella intestinalis DSM 13280</name>
    <dbReference type="NCBI Taxonomy" id="521003"/>
    <lineage>
        <taxon>Bacteria</taxon>
        <taxon>Bacillati</taxon>
        <taxon>Actinomycetota</taxon>
        <taxon>Coriobacteriia</taxon>
        <taxon>Coriobacteriales</taxon>
        <taxon>Coriobacteriaceae</taxon>
        <taxon>Collinsella</taxon>
    </lineage>
</organism>
<sequence>MEDMNDSVVHILQKVPVETQTIPAMSGQRAMAGGQNPSAFSAARTSHSIAACRPPQFRDCPSIEVQQQRTPVGETTLRQ</sequence>
<protein>
    <submittedName>
        <fullName evidence="1">Uncharacterized protein</fullName>
    </submittedName>
</protein>
<accession>C4FA56</accession>
<name>C4FA56_9ACTN</name>
<comment type="caution">
    <text evidence="1">The sequence shown here is derived from an EMBL/GenBank/DDBJ whole genome shotgun (WGS) entry which is preliminary data.</text>
</comment>
<evidence type="ECO:0000313" key="1">
    <source>
        <dbReference type="EMBL" id="EEP44365.1"/>
    </source>
</evidence>
<dbReference type="AlphaFoldDB" id="C4FA56"/>
<evidence type="ECO:0000313" key="2">
    <source>
        <dbReference type="Proteomes" id="UP000003295"/>
    </source>
</evidence>